<evidence type="ECO:0000256" key="1">
    <source>
        <dbReference type="SAM" id="MobiDB-lite"/>
    </source>
</evidence>
<proteinExistence type="predicted"/>
<dbReference type="RefSeq" id="WP_072486364.1">
    <property type="nucleotide sequence ID" value="NZ_CP108276.1"/>
</dbReference>
<dbReference type="EMBL" id="FPJO01000010">
    <property type="protein sequence ID" value="SFY07181.1"/>
    <property type="molecule type" value="Genomic_DNA"/>
</dbReference>
<reference evidence="2 3" key="1">
    <citation type="submission" date="2016-11" db="EMBL/GenBank/DDBJ databases">
        <authorList>
            <person name="Jaros S."/>
            <person name="Januszkiewicz K."/>
            <person name="Wedrychowicz H."/>
        </authorList>
    </citation>
    <scope>NUCLEOTIDE SEQUENCE [LARGE SCALE GENOMIC DNA]</scope>
    <source>
        <strain evidence="2 3">OK807</strain>
    </source>
</reference>
<organism evidence="2 3">
    <name type="scientific">Streptomyces atratus</name>
    <dbReference type="NCBI Taxonomy" id="1893"/>
    <lineage>
        <taxon>Bacteria</taxon>
        <taxon>Bacillati</taxon>
        <taxon>Actinomycetota</taxon>
        <taxon>Actinomycetes</taxon>
        <taxon>Kitasatosporales</taxon>
        <taxon>Streptomycetaceae</taxon>
        <taxon>Streptomyces</taxon>
    </lineage>
</organism>
<gene>
    <name evidence="2" type="ORF">SAMN02787144_1010128</name>
</gene>
<evidence type="ECO:0000313" key="3">
    <source>
        <dbReference type="Proteomes" id="UP000181909"/>
    </source>
</evidence>
<evidence type="ECO:0000313" key="2">
    <source>
        <dbReference type="EMBL" id="SFY07181.1"/>
    </source>
</evidence>
<dbReference type="OrthoDB" id="3823529at2"/>
<feature type="region of interest" description="Disordered" evidence="1">
    <location>
        <begin position="183"/>
        <end position="210"/>
    </location>
</feature>
<dbReference type="STRING" id="1893.SAMN02787144_1010128"/>
<name>A0A1K2CAG2_STRAR</name>
<dbReference type="AlphaFoldDB" id="A0A1K2CAG2"/>
<sequence>MTDERAARAIDATRLPEDVMARIDALDPGEDLVITRDGEPVARISGVPGSVVIGTVIDPVTPSAADEEPSATDKGVTVVVTAMKLSDSARTSLSDRLGADYIVLDMHVAPVSADVLLVPPVSPQLIGSLRSAFPRARVVVAEIEDDELGVSYQGPVRRLLDAGAEAYLPPATVPQLAKRLNQTLTHRSHPLDSSPAPEIEPHRETPDSQR</sequence>
<dbReference type="Proteomes" id="UP000181909">
    <property type="component" value="Unassembled WGS sequence"/>
</dbReference>
<protein>
    <submittedName>
        <fullName evidence="2">Uncharacterized protein</fullName>
    </submittedName>
</protein>
<feature type="compositionally biased region" description="Basic and acidic residues" evidence="1">
    <location>
        <begin position="199"/>
        <end position="210"/>
    </location>
</feature>
<accession>A0A1K2CAG2</accession>